<dbReference type="Gene3D" id="1.20.1280.20">
    <property type="entry name" value="HscB, C-terminal domain"/>
    <property type="match status" value="1"/>
</dbReference>
<feature type="coiled-coil region" evidence="4">
    <location>
        <begin position="147"/>
        <end position="181"/>
    </location>
</feature>
<dbReference type="GO" id="GO:0051087">
    <property type="term" value="F:protein-folding chaperone binding"/>
    <property type="evidence" value="ECO:0007669"/>
    <property type="project" value="InterPro"/>
</dbReference>
<dbReference type="Gene3D" id="1.10.287.110">
    <property type="entry name" value="DnaJ domain"/>
    <property type="match status" value="1"/>
</dbReference>
<reference evidence="6" key="1">
    <citation type="journal article" date="2020" name="mSystems">
        <title>Genome- and Community-Level Interaction Insights into Carbon Utilization and Element Cycling Functions of Hydrothermarchaeota in Hydrothermal Sediment.</title>
        <authorList>
            <person name="Zhou Z."/>
            <person name="Liu Y."/>
            <person name="Xu W."/>
            <person name="Pan J."/>
            <person name="Luo Z.H."/>
            <person name="Li M."/>
        </authorList>
    </citation>
    <scope>NUCLEOTIDE SEQUENCE [LARGE SCALE GENOMIC DNA]</scope>
    <source>
        <strain evidence="6">SpSt-902</strain>
    </source>
</reference>
<keyword evidence="2" id="KW-0143">Chaperone</keyword>
<comment type="similarity">
    <text evidence="1">Belongs to the HscB family.</text>
</comment>
<dbReference type="InterPro" id="IPR001623">
    <property type="entry name" value="DnaJ_domain"/>
</dbReference>
<dbReference type="PANTHER" id="PTHR14021:SF15">
    <property type="entry name" value="IRON-SULFUR CLUSTER CO-CHAPERONE PROTEIN HSCB"/>
    <property type="match status" value="1"/>
</dbReference>
<dbReference type="CDD" id="cd06257">
    <property type="entry name" value="DnaJ"/>
    <property type="match status" value="1"/>
</dbReference>
<dbReference type="SUPFAM" id="SSF46565">
    <property type="entry name" value="Chaperone J-domain"/>
    <property type="match status" value="1"/>
</dbReference>
<dbReference type="InterPro" id="IPR036386">
    <property type="entry name" value="HscB_C_sf"/>
</dbReference>
<protein>
    <submittedName>
        <fullName evidence="6">Fe-S protein assembly co-chaperone HscB</fullName>
    </submittedName>
</protein>
<evidence type="ECO:0000256" key="2">
    <source>
        <dbReference type="ARBA" id="ARBA00023186"/>
    </source>
</evidence>
<dbReference type="PANTHER" id="PTHR14021">
    <property type="entry name" value="IRON-SULFUR CLUSTER CO-CHAPERONE PROTEIN HSCB"/>
    <property type="match status" value="1"/>
</dbReference>
<dbReference type="GO" id="GO:0044571">
    <property type="term" value="P:[2Fe-2S] cluster assembly"/>
    <property type="evidence" value="ECO:0007669"/>
    <property type="project" value="InterPro"/>
</dbReference>
<accession>A0A7C3QUT9</accession>
<dbReference type="AlphaFoldDB" id="A0A7C3QUT9"/>
<dbReference type="SUPFAM" id="SSF47144">
    <property type="entry name" value="HSC20 (HSCB), C-terminal oligomerisation domain"/>
    <property type="match status" value="1"/>
</dbReference>
<dbReference type="NCBIfam" id="TIGR00714">
    <property type="entry name" value="hscB"/>
    <property type="match status" value="1"/>
</dbReference>
<evidence type="ECO:0000256" key="3">
    <source>
        <dbReference type="ARBA" id="ARBA00025596"/>
    </source>
</evidence>
<feature type="domain" description="J" evidence="5">
    <location>
        <begin position="40"/>
        <end position="112"/>
    </location>
</feature>
<dbReference type="GO" id="GO:0051259">
    <property type="term" value="P:protein complex oligomerization"/>
    <property type="evidence" value="ECO:0007669"/>
    <property type="project" value="InterPro"/>
</dbReference>
<dbReference type="EMBL" id="DTMM01000009">
    <property type="protein sequence ID" value="HFT92436.1"/>
    <property type="molecule type" value="Genomic_DNA"/>
</dbReference>
<gene>
    <name evidence="6" type="primary">hscB</name>
    <name evidence="6" type="ORF">ENX03_00570</name>
</gene>
<evidence type="ECO:0000259" key="5">
    <source>
        <dbReference type="PROSITE" id="PS50076"/>
    </source>
</evidence>
<dbReference type="Pfam" id="PF07743">
    <property type="entry name" value="HSCB_C"/>
    <property type="match status" value="1"/>
</dbReference>
<dbReference type="InterPro" id="IPR004640">
    <property type="entry name" value="HscB"/>
</dbReference>
<evidence type="ECO:0000313" key="6">
    <source>
        <dbReference type="EMBL" id="HFT92436.1"/>
    </source>
</evidence>
<proteinExistence type="inferred from homology"/>
<evidence type="ECO:0000256" key="1">
    <source>
        <dbReference type="ARBA" id="ARBA00010476"/>
    </source>
</evidence>
<comment type="function">
    <text evidence="3">Co-chaperone involved in the maturation of iron-sulfur cluster-containing proteins. Seems to help targeting proteins to be folded toward HscA.</text>
</comment>
<dbReference type="InterPro" id="IPR009073">
    <property type="entry name" value="HscB_oligo_C"/>
</dbReference>
<dbReference type="InterPro" id="IPR036869">
    <property type="entry name" value="J_dom_sf"/>
</dbReference>
<dbReference type="PROSITE" id="PS50076">
    <property type="entry name" value="DNAJ_2"/>
    <property type="match status" value="1"/>
</dbReference>
<sequence>MSVSHAHADPSLCWNCRETVSDSDICPSCVKIQPIGRKADFFSILGLPVKLLIEPERLTASFHEKSRIFHPDFHQEEESGEQLISLENAAMVNQAFKTLKDPFERASYYLDLTAPHHSPQGQKTSLPPALLMEVMELKESLEDVVQKEGKAKALSRLSENISAAEKQILEEMEAMDKLSAQKQEGISILTNDKRTSLRQKLEYRKYLKSIERDLKGQRDPGPVLKT</sequence>
<organism evidence="6">
    <name type="scientific">Leptospirillum ferriphilum</name>
    <dbReference type="NCBI Taxonomy" id="178606"/>
    <lineage>
        <taxon>Bacteria</taxon>
        <taxon>Pseudomonadati</taxon>
        <taxon>Nitrospirota</taxon>
        <taxon>Nitrospiria</taxon>
        <taxon>Nitrospirales</taxon>
        <taxon>Nitrospiraceae</taxon>
        <taxon>Leptospirillum</taxon>
    </lineage>
</organism>
<name>A0A7C3QUT9_9BACT</name>
<evidence type="ECO:0000256" key="4">
    <source>
        <dbReference type="SAM" id="Coils"/>
    </source>
</evidence>
<keyword evidence="4" id="KW-0175">Coiled coil</keyword>
<dbReference type="GO" id="GO:0001671">
    <property type="term" value="F:ATPase activator activity"/>
    <property type="evidence" value="ECO:0007669"/>
    <property type="project" value="InterPro"/>
</dbReference>
<comment type="caution">
    <text evidence="6">The sequence shown here is derived from an EMBL/GenBank/DDBJ whole genome shotgun (WGS) entry which is preliminary data.</text>
</comment>